<dbReference type="Gene3D" id="3.60.130.10">
    <property type="entry name" value="Clavaminate synthase-like"/>
    <property type="match status" value="1"/>
</dbReference>
<dbReference type="SUPFAM" id="SSF51197">
    <property type="entry name" value="Clavaminate synthase-like"/>
    <property type="match status" value="1"/>
</dbReference>
<gene>
    <name evidence="2" type="ORF">B0T25DRAFT_627850</name>
</gene>
<keyword evidence="3" id="KW-1185">Reference proteome</keyword>
<dbReference type="Proteomes" id="UP001275084">
    <property type="component" value="Unassembled WGS sequence"/>
</dbReference>
<reference evidence="2" key="1">
    <citation type="journal article" date="2023" name="Mol. Phylogenet. Evol.">
        <title>Genome-scale phylogeny and comparative genomics of the fungal order Sordariales.</title>
        <authorList>
            <person name="Hensen N."/>
            <person name="Bonometti L."/>
            <person name="Westerberg I."/>
            <person name="Brannstrom I.O."/>
            <person name="Guillou S."/>
            <person name="Cros-Aarteil S."/>
            <person name="Calhoun S."/>
            <person name="Haridas S."/>
            <person name="Kuo A."/>
            <person name="Mondo S."/>
            <person name="Pangilinan J."/>
            <person name="Riley R."/>
            <person name="LaButti K."/>
            <person name="Andreopoulos B."/>
            <person name="Lipzen A."/>
            <person name="Chen C."/>
            <person name="Yan M."/>
            <person name="Daum C."/>
            <person name="Ng V."/>
            <person name="Clum A."/>
            <person name="Steindorff A."/>
            <person name="Ohm R.A."/>
            <person name="Martin F."/>
            <person name="Silar P."/>
            <person name="Natvig D.O."/>
            <person name="Lalanne C."/>
            <person name="Gautier V."/>
            <person name="Ament-Velasquez S.L."/>
            <person name="Kruys A."/>
            <person name="Hutchinson M.I."/>
            <person name="Powell A.J."/>
            <person name="Barry K."/>
            <person name="Miller A.N."/>
            <person name="Grigoriev I.V."/>
            <person name="Debuchy R."/>
            <person name="Gladieux P."/>
            <person name="Hiltunen Thoren M."/>
            <person name="Johannesson H."/>
        </authorList>
    </citation>
    <scope>NUCLEOTIDE SEQUENCE</scope>
    <source>
        <strain evidence="2">CBS 955.72</strain>
    </source>
</reference>
<evidence type="ECO:0000256" key="1">
    <source>
        <dbReference type="ARBA" id="ARBA00023002"/>
    </source>
</evidence>
<evidence type="ECO:0000313" key="3">
    <source>
        <dbReference type="Proteomes" id="UP001275084"/>
    </source>
</evidence>
<accession>A0AAJ0HWE2</accession>
<name>A0AAJ0HWE2_9PEZI</name>
<sequence length="318" mass="36468">MWCCRCPAYVAVGPPRQLCLSTRPVWDITGHDSERDRLKLSLAKVTDNPYSSYTHFEEQISRLAESDAVVERFRRLFSNSNLKKTFVAEGFLLLYAKLMQQEPIGYLNVNDGDIFQDIHPMQRLAQTQSQKALDTIYFHKDLANHFVRPDWVNILGLRANPANRILTSFVKNEDLLEALPSKTKDILRQEVFHTPYDDLTNSSENKKMGDAPNHRILGGATDYDIRFFENRTMGLTDEARKAVSDVLATLHRLKKPFLILKGDFIGSANNECVHNKEVAWIGDLDAQKNRWLMKTVNVRSLGDHRQHMVDGRVRIVNG</sequence>
<dbReference type="GO" id="GO:0016491">
    <property type="term" value="F:oxidoreductase activity"/>
    <property type="evidence" value="ECO:0007669"/>
    <property type="project" value="UniProtKB-KW"/>
</dbReference>
<proteinExistence type="predicted"/>
<dbReference type="AlphaFoldDB" id="A0AAJ0HWE2"/>
<dbReference type="InterPro" id="IPR042098">
    <property type="entry name" value="TauD-like_sf"/>
</dbReference>
<dbReference type="EMBL" id="JAUIQD010000001">
    <property type="protein sequence ID" value="KAK3363849.1"/>
    <property type="molecule type" value="Genomic_DNA"/>
</dbReference>
<reference evidence="2" key="2">
    <citation type="submission" date="2023-06" db="EMBL/GenBank/DDBJ databases">
        <authorList>
            <consortium name="Lawrence Berkeley National Laboratory"/>
            <person name="Haridas S."/>
            <person name="Hensen N."/>
            <person name="Bonometti L."/>
            <person name="Westerberg I."/>
            <person name="Brannstrom I.O."/>
            <person name="Guillou S."/>
            <person name="Cros-Aarteil S."/>
            <person name="Calhoun S."/>
            <person name="Kuo A."/>
            <person name="Mondo S."/>
            <person name="Pangilinan J."/>
            <person name="Riley R."/>
            <person name="Labutti K."/>
            <person name="Andreopoulos B."/>
            <person name="Lipzen A."/>
            <person name="Chen C."/>
            <person name="Yanf M."/>
            <person name="Daum C."/>
            <person name="Ng V."/>
            <person name="Clum A."/>
            <person name="Steindorff A."/>
            <person name="Ohm R."/>
            <person name="Martin F."/>
            <person name="Silar P."/>
            <person name="Natvig D."/>
            <person name="Lalanne C."/>
            <person name="Gautier V."/>
            <person name="Ament-Velasquez S.L."/>
            <person name="Kruys A."/>
            <person name="Hutchinson M.I."/>
            <person name="Powell A.J."/>
            <person name="Barry K."/>
            <person name="Miller A.N."/>
            <person name="Grigoriev I.V."/>
            <person name="Debuchy R."/>
            <person name="Gladieux P."/>
            <person name="Thoren M.H."/>
            <person name="Johannesson H."/>
        </authorList>
    </citation>
    <scope>NUCLEOTIDE SEQUENCE</scope>
    <source>
        <strain evidence="2">CBS 955.72</strain>
    </source>
</reference>
<organism evidence="2 3">
    <name type="scientific">Lasiosphaeria hispida</name>
    <dbReference type="NCBI Taxonomy" id="260671"/>
    <lineage>
        <taxon>Eukaryota</taxon>
        <taxon>Fungi</taxon>
        <taxon>Dikarya</taxon>
        <taxon>Ascomycota</taxon>
        <taxon>Pezizomycotina</taxon>
        <taxon>Sordariomycetes</taxon>
        <taxon>Sordariomycetidae</taxon>
        <taxon>Sordariales</taxon>
        <taxon>Lasiosphaeriaceae</taxon>
        <taxon>Lasiosphaeria</taxon>
    </lineage>
</organism>
<comment type="caution">
    <text evidence="2">The sequence shown here is derived from an EMBL/GenBank/DDBJ whole genome shotgun (WGS) entry which is preliminary data.</text>
</comment>
<evidence type="ECO:0008006" key="4">
    <source>
        <dbReference type="Google" id="ProtNLM"/>
    </source>
</evidence>
<protein>
    <recommendedName>
        <fullName evidence="4">TauD/TfdA-like domain-containing protein</fullName>
    </recommendedName>
</protein>
<keyword evidence="1" id="KW-0560">Oxidoreductase</keyword>
<evidence type="ECO:0000313" key="2">
    <source>
        <dbReference type="EMBL" id="KAK3363849.1"/>
    </source>
</evidence>